<evidence type="ECO:0000313" key="4">
    <source>
        <dbReference type="Proteomes" id="UP000800038"/>
    </source>
</evidence>
<evidence type="ECO:0000256" key="1">
    <source>
        <dbReference type="SAM" id="MobiDB-lite"/>
    </source>
</evidence>
<feature type="compositionally biased region" description="Low complexity" evidence="1">
    <location>
        <begin position="322"/>
        <end position="338"/>
    </location>
</feature>
<feature type="transmembrane region" description="Helical" evidence="2">
    <location>
        <begin position="92"/>
        <end position="112"/>
    </location>
</feature>
<dbReference type="Proteomes" id="UP000800038">
    <property type="component" value="Unassembled WGS sequence"/>
</dbReference>
<evidence type="ECO:0000313" key="3">
    <source>
        <dbReference type="EMBL" id="KAF1939791.1"/>
    </source>
</evidence>
<dbReference type="OrthoDB" id="4492972at2759"/>
<keyword evidence="2" id="KW-1133">Transmembrane helix</keyword>
<name>A0A6A5SGL5_9PLEO</name>
<dbReference type="EMBL" id="ML976074">
    <property type="protein sequence ID" value="KAF1939791.1"/>
    <property type="molecule type" value="Genomic_DNA"/>
</dbReference>
<feature type="region of interest" description="Disordered" evidence="1">
    <location>
        <begin position="248"/>
        <end position="277"/>
    </location>
</feature>
<feature type="region of interest" description="Disordered" evidence="1">
    <location>
        <begin position="153"/>
        <end position="200"/>
    </location>
</feature>
<feature type="transmembrane region" description="Helical" evidence="2">
    <location>
        <begin position="124"/>
        <end position="142"/>
    </location>
</feature>
<reference evidence="3" key="1">
    <citation type="journal article" date="2020" name="Stud. Mycol.">
        <title>101 Dothideomycetes genomes: a test case for predicting lifestyles and emergence of pathogens.</title>
        <authorList>
            <person name="Haridas S."/>
            <person name="Albert R."/>
            <person name="Binder M."/>
            <person name="Bloem J."/>
            <person name="Labutti K."/>
            <person name="Salamov A."/>
            <person name="Andreopoulos B."/>
            <person name="Baker S."/>
            <person name="Barry K."/>
            <person name="Bills G."/>
            <person name="Bluhm B."/>
            <person name="Cannon C."/>
            <person name="Castanera R."/>
            <person name="Culley D."/>
            <person name="Daum C."/>
            <person name="Ezra D."/>
            <person name="Gonzalez J."/>
            <person name="Henrissat B."/>
            <person name="Kuo A."/>
            <person name="Liang C."/>
            <person name="Lipzen A."/>
            <person name="Lutzoni F."/>
            <person name="Magnuson J."/>
            <person name="Mondo S."/>
            <person name="Nolan M."/>
            <person name="Ohm R."/>
            <person name="Pangilinan J."/>
            <person name="Park H.-J."/>
            <person name="Ramirez L."/>
            <person name="Alfaro M."/>
            <person name="Sun H."/>
            <person name="Tritt A."/>
            <person name="Yoshinaga Y."/>
            <person name="Zwiers L.-H."/>
            <person name="Turgeon B."/>
            <person name="Goodwin S."/>
            <person name="Spatafora J."/>
            <person name="Crous P."/>
            <person name="Grigoriev I."/>
        </authorList>
    </citation>
    <scope>NUCLEOTIDE SEQUENCE</scope>
    <source>
        <strain evidence="3">CBS 161.51</strain>
    </source>
</reference>
<keyword evidence="2" id="KW-0472">Membrane</keyword>
<accession>A0A6A5SGL5</accession>
<organism evidence="3 4">
    <name type="scientific">Clathrospora elynae</name>
    <dbReference type="NCBI Taxonomy" id="706981"/>
    <lineage>
        <taxon>Eukaryota</taxon>
        <taxon>Fungi</taxon>
        <taxon>Dikarya</taxon>
        <taxon>Ascomycota</taxon>
        <taxon>Pezizomycotina</taxon>
        <taxon>Dothideomycetes</taxon>
        <taxon>Pleosporomycetidae</taxon>
        <taxon>Pleosporales</taxon>
        <taxon>Diademaceae</taxon>
        <taxon>Clathrospora</taxon>
    </lineage>
</organism>
<feature type="region of interest" description="Disordered" evidence="1">
    <location>
        <begin position="294"/>
        <end position="344"/>
    </location>
</feature>
<keyword evidence="2" id="KW-0812">Transmembrane</keyword>
<gene>
    <name evidence="3" type="ORF">EJ02DRAFT_407746</name>
</gene>
<feature type="transmembrane region" description="Helical" evidence="2">
    <location>
        <begin position="15"/>
        <end position="33"/>
    </location>
</feature>
<keyword evidence="4" id="KW-1185">Reference proteome</keyword>
<protein>
    <submittedName>
        <fullName evidence="3">Uncharacterized protein</fullName>
    </submittedName>
</protein>
<evidence type="ECO:0000256" key="2">
    <source>
        <dbReference type="SAM" id="Phobius"/>
    </source>
</evidence>
<sequence>MSANMSESATSKYRYEILFGVWLAVTGATFLRIKRQPYSTRLKIEQYESIFKGTSLGAVLIGIGITPARSTARRMLLWLGSSSVEFSMWNPAYAVAPFVLLMVSIPLAIFAVVTSSVALSLLSLRALAVYMQLAVAVVGAWLSPPPLKYASPYRRSLSPTSARQSPTRQRHRRSSSGSAASTQGTAAHTSRLTQKSGSLTSLIGTSELTRDFEGMGGWRMTGDEDEEALWMGINSRLELPADVPARRHRRSLTGGGTPSQRWSFSPEPLRMSPAQSRATPVRFAIDDEHGYFPSQSTLAVSGTRHAKSKSDPVKQSTRRKSGSGNSTSSNASAGMMMAVKEAGE</sequence>
<feature type="compositionally biased region" description="Low complexity" evidence="1">
    <location>
        <begin position="175"/>
        <end position="190"/>
    </location>
</feature>
<feature type="compositionally biased region" description="Polar residues" evidence="1">
    <location>
        <begin position="191"/>
        <end position="200"/>
    </location>
</feature>
<feature type="transmembrane region" description="Helical" evidence="2">
    <location>
        <begin position="54"/>
        <end position="72"/>
    </location>
</feature>
<dbReference type="AlphaFoldDB" id="A0A6A5SGL5"/>
<proteinExistence type="predicted"/>
<feature type="compositionally biased region" description="Polar residues" evidence="1">
    <location>
        <begin position="157"/>
        <end position="166"/>
    </location>
</feature>